<evidence type="ECO:0000256" key="3">
    <source>
        <dbReference type="SAM" id="SignalP"/>
    </source>
</evidence>
<keyword evidence="3" id="KW-0732">Signal</keyword>
<comment type="caution">
    <text evidence="5">The sequence shown here is derived from an EMBL/GenBank/DDBJ whole genome shotgun (WGS) entry which is preliminary data.</text>
</comment>
<keyword evidence="6" id="KW-1185">Reference proteome</keyword>
<feature type="domain" description="Thioredoxin" evidence="4">
    <location>
        <begin position="207"/>
        <end position="289"/>
    </location>
</feature>
<feature type="chain" id="PRO_5012912827" description="Thioredoxin domain-containing protein" evidence="3">
    <location>
        <begin position="22"/>
        <end position="319"/>
    </location>
</feature>
<feature type="transmembrane region" description="Helical" evidence="2">
    <location>
        <begin position="12"/>
        <end position="35"/>
    </location>
</feature>
<dbReference type="GO" id="GO:0005829">
    <property type="term" value="C:cytosol"/>
    <property type="evidence" value="ECO:0007669"/>
    <property type="project" value="TreeGrafter"/>
</dbReference>
<evidence type="ECO:0000313" key="5">
    <source>
        <dbReference type="EMBL" id="OQR90311.1"/>
    </source>
</evidence>
<organism evidence="5 6">
    <name type="scientific">Achlya hypogyna</name>
    <name type="common">Oomycete</name>
    <name type="synonym">Protoachlya hypogyna</name>
    <dbReference type="NCBI Taxonomy" id="1202772"/>
    <lineage>
        <taxon>Eukaryota</taxon>
        <taxon>Sar</taxon>
        <taxon>Stramenopiles</taxon>
        <taxon>Oomycota</taxon>
        <taxon>Saprolegniomycetes</taxon>
        <taxon>Saprolegniales</taxon>
        <taxon>Achlyaceae</taxon>
        <taxon>Achlya</taxon>
    </lineage>
</organism>
<dbReference type="SUPFAM" id="SSF52833">
    <property type="entry name" value="Thioredoxin-like"/>
    <property type="match status" value="1"/>
</dbReference>
<dbReference type="PANTHER" id="PTHR12452">
    <property type="entry name" value="42-9-9 PROTEIN-RELATED"/>
    <property type="match status" value="1"/>
</dbReference>
<dbReference type="GO" id="GO:0047134">
    <property type="term" value="F:protein-disulfide reductase [NAD(P)H] activity"/>
    <property type="evidence" value="ECO:0007669"/>
    <property type="project" value="InterPro"/>
</dbReference>
<evidence type="ECO:0000259" key="4">
    <source>
        <dbReference type="Pfam" id="PF06110"/>
    </source>
</evidence>
<dbReference type="InterPro" id="IPR010357">
    <property type="entry name" value="TXNDC17_dom"/>
</dbReference>
<dbReference type="InterPro" id="IPR045108">
    <property type="entry name" value="TXNDC17-like"/>
</dbReference>
<reference evidence="5 6" key="1">
    <citation type="journal article" date="2014" name="Genome Biol. Evol.">
        <title>The secreted proteins of Achlya hypogyna and Thraustotheca clavata identify the ancestral oomycete secretome and reveal gene acquisitions by horizontal gene transfer.</title>
        <authorList>
            <person name="Misner I."/>
            <person name="Blouin N."/>
            <person name="Leonard G."/>
            <person name="Richards T.A."/>
            <person name="Lane C.E."/>
        </authorList>
    </citation>
    <scope>NUCLEOTIDE SEQUENCE [LARGE SCALE GENOMIC DNA]</scope>
    <source>
        <strain evidence="5 6">ATCC 48635</strain>
    </source>
</reference>
<accession>A0A1V9YX74</accession>
<evidence type="ECO:0000256" key="2">
    <source>
        <dbReference type="SAM" id="Phobius"/>
    </source>
</evidence>
<dbReference type="OrthoDB" id="78947at2759"/>
<keyword evidence="2" id="KW-0472">Membrane</keyword>
<dbReference type="EMBL" id="JNBR01000639">
    <property type="protein sequence ID" value="OQR90311.1"/>
    <property type="molecule type" value="Genomic_DNA"/>
</dbReference>
<dbReference type="AlphaFoldDB" id="A0A1V9YX74"/>
<dbReference type="InterPro" id="IPR036249">
    <property type="entry name" value="Thioredoxin-like_sf"/>
</dbReference>
<feature type="signal peptide" evidence="3">
    <location>
        <begin position="1"/>
        <end position="21"/>
    </location>
</feature>
<gene>
    <name evidence="5" type="ORF">ACHHYP_05631</name>
</gene>
<dbReference type="Proteomes" id="UP000243579">
    <property type="component" value="Unassembled WGS sequence"/>
</dbReference>
<evidence type="ECO:0000256" key="1">
    <source>
        <dbReference type="ARBA" id="ARBA00008987"/>
    </source>
</evidence>
<comment type="similarity">
    <text evidence="1">Belongs to the thioredoxin family.</text>
</comment>
<dbReference type="Pfam" id="PF06110">
    <property type="entry name" value="TXD17-like_Trx"/>
    <property type="match status" value="2"/>
</dbReference>
<name>A0A1V9YX74_ACHHY</name>
<protein>
    <recommendedName>
        <fullName evidence="4">Thioredoxin domain-containing protein</fullName>
    </recommendedName>
</protein>
<dbReference type="PANTHER" id="PTHR12452:SF0">
    <property type="entry name" value="THIOREDOXIN DOMAIN-CONTAINING PROTEIN 17"/>
    <property type="match status" value="1"/>
</dbReference>
<feature type="domain" description="Thioredoxin" evidence="4">
    <location>
        <begin position="61"/>
        <end position="177"/>
    </location>
</feature>
<keyword evidence="2" id="KW-1133">Transmembrane helix</keyword>
<dbReference type="STRING" id="1202772.A0A1V9YX74"/>
<evidence type="ECO:0000313" key="6">
    <source>
        <dbReference type="Proteomes" id="UP000243579"/>
    </source>
</evidence>
<keyword evidence="2" id="KW-0812">Transmembrane</keyword>
<sequence>MRGKAPSQQMTFLVLFRVSLALLLGCSMVYTMSLFRMADDGEVRLRKASEIASRRIQAASFADAVDYLETVDLHAGPVYILVMSGKSDGDYWCGDCRNAKAPIADAFAKAPSAARLLEVSVGSPDQWRDVHNSFRTDNLLRIGHIPALLQYEGNMRTSRLLLEKFAADPELLEDLFHVPEPLVAASGARIQAVDKASDMVAILTAYDSSYPLYLFFISGTDPDTGRLWCPHCDSSKVPVEYYFTHYAPSNAVMLKITTADTYEAWQDKNNPFIAQSFVKIGGLPALMRAVPHSQPKLLFEEYPHFFEDRSRLVQFYAAA</sequence>
<dbReference type="Gene3D" id="3.40.30.10">
    <property type="entry name" value="Glutaredoxin"/>
    <property type="match status" value="2"/>
</dbReference>
<proteinExistence type="inferred from homology"/>